<sequence>MSYRKKFSPMRLLIVAVIGLLALVRVSGLIAQPLPGGTLDPLKIPKYVEPLVIPPPMPKSPSPASFAGDYYEISVRQFKQQILPTGMPSTTVWSYGSESNLAGTLNYPAFTIEAQVGKPVRVKWINGLVDEQGNFLPHLLPIDQHLHWANPEAGEGNQDSRGKTAVKYKGPVPMVVHLHGGINQQQFDGYPGAWYLPDAKNIPAGFATKGSFFDHFKNLPSNTLGSEWGGGAATYEYDNQQAATTLWFHDHTLGMTRLNVYAGPAGFYLLRGGNFDVNLGYNPPGSGADVITEIPIAIQDRSFNKNGSLFYPARRKFFDGFNGPFIPASDVPPRWNPEAFFNTMVVNGKTWPVLNVEPRRYRIRFLNGCNSRFLILKLVKDPLAARPATADLSFVQIGAEGGFLPETVTQGQLLMSPAERADVIIDLTGKNNETFYLINEGPDEPFGGGAPNADFPAADPGTTGQVIKIVVGNSITGTDTGIIPTNLPKSPFLGEVSNTRQVSLNELTSSLSFGGPIAALQGTVNSHHPFHPIGVPLMWDEHITENPAKGDVEIWEIYNFTEDAHPIHIHHVQFKVVGRKPIGGGTSVAGQNTPLPAEMGRKDTVIAYPNEITRVKALYSSAGLFVWHCHILEHEDNEMMRPYFIGDPADLPIPMKHGGK</sequence>
<dbReference type="AlphaFoldDB" id="A0A0M2UV85"/>
<dbReference type="CDD" id="cd13844">
    <property type="entry name" value="CuRO_1_BOD_CotA_like"/>
    <property type="match status" value="1"/>
</dbReference>
<dbReference type="PATRIC" id="fig|380242.3.peg.3612"/>
<dbReference type="CDD" id="cd13868">
    <property type="entry name" value="CuRO_2_CotA_like"/>
    <property type="match status" value="1"/>
</dbReference>
<evidence type="ECO:0000259" key="1">
    <source>
        <dbReference type="Pfam" id="PF07731"/>
    </source>
</evidence>
<dbReference type="SUPFAM" id="SSF49503">
    <property type="entry name" value="Cupredoxins"/>
    <property type="match status" value="2"/>
</dbReference>
<gene>
    <name evidence="2" type="primary">cotA</name>
    <name evidence="2" type="ORF">BROFUL_02920</name>
</gene>
<dbReference type="InterPro" id="IPR045087">
    <property type="entry name" value="Cu-oxidase_fam"/>
</dbReference>
<dbReference type="Gene3D" id="2.60.40.420">
    <property type="entry name" value="Cupredoxins - blue copper proteins"/>
    <property type="match status" value="3"/>
</dbReference>
<evidence type="ECO:0000313" key="2">
    <source>
        <dbReference type="EMBL" id="KKO18414.1"/>
    </source>
</evidence>
<reference evidence="2 3" key="1">
    <citation type="journal article" date="2013" name="BMC Microbiol.">
        <title>Identification of the type II cytochrome c maturation pathway in anammox bacteria by comparative genomics.</title>
        <authorList>
            <person name="Ferousi C."/>
            <person name="Speth D.R."/>
            <person name="Reimann J."/>
            <person name="Op den Camp H.J."/>
            <person name="Allen J.W."/>
            <person name="Keltjens J.T."/>
            <person name="Jetten M.S."/>
        </authorList>
    </citation>
    <scope>NUCLEOTIDE SEQUENCE [LARGE SCALE GENOMIC DNA]</scope>
    <source>
        <strain evidence="2">RU1</strain>
    </source>
</reference>
<comment type="caution">
    <text evidence="2">The sequence shown here is derived from an EMBL/GenBank/DDBJ whole genome shotgun (WGS) entry which is preliminary data.</text>
</comment>
<dbReference type="Proteomes" id="UP000034954">
    <property type="component" value="Unassembled WGS sequence"/>
</dbReference>
<accession>A0A0M2UV85</accession>
<evidence type="ECO:0000313" key="3">
    <source>
        <dbReference type="Proteomes" id="UP000034954"/>
    </source>
</evidence>
<dbReference type="PANTHER" id="PTHR48267:SF1">
    <property type="entry name" value="BILIRUBIN OXIDASE"/>
    <property type="match status" value="1"/>
</dbReference>
<dbReference type="GO" id="GO:0005507">
    <property type="term" value="F:copper ion binding"/>
    <property type="evidence" value="ECO:0007669"/>
    <property type="project" value="InterPro"/>
</dbReference>
<dbReference type="InterPro" id="IPR008972">
    <property type="entry name" value="Cupredoxin"/>
</dbReference>
<dbReference type="InterPro" id="IPR011706">
    <property type="entry name" value="Cu-oxidase_C"/>
</dbReference>
<name>A0A0M2UV85_9BACT</name>
<protein>
    <submittedName>
        <fullName evidence="2">Spore coat protein A</fullName>
    </submittedName>
</protein>
<keyword evidence="3" id="KW-1185">Reference proteome</keyword>
<organism evidence="2 3">
    <name type="scientific">Candidatus Brocadia fulgida</name>
    <dbReference type="NCBI Taxonomy" id="380242"/>
    <lineage>
        <taxon>Bacteria</taxon>
        <taxon>Pseudomonadati</taxon>
        <taxon>Planctomycetota</taxon>
        <taxon>Candidatus Brocadiia</taxon>
        <taxon>Candidatus Brocadiales</taxon>
        <taxon>Candidatus Brocadiaceae</taxon>
        <taxon>Candidatus Brocadia</taxon>
    </lineage>
</organism>
<dbReference type="GO" id="GO:0016491">
    <property type="term" value="F:oxidoreductase activity"/>
    <property type="evidence" value="ECO:0007669"/>
    <property type="project" value="InterPro"/>
</dbReference>
<dbReference type="Pfam" id="PF07731">
    <property type="entry name" value="Cu-oxidase_2"/>
    <property type="match status" value="1"/>
</dbReference>
<feature type="domain" description="Plastocyanin-like" evidence="1">
    <location>
        <begin position="544"/>
        <end position="643"/>
    </location>
</feature>
<proteinExistence type="predicted"/>
<dbReference type="PANTHER" id="PTHR48267">
    <property type="entry name" value="CUPREDOXIN SUPERFAMILY PROTEIN"/>
    <property type="match status" value="1"/>
</dbReference>
<dbReference type="EMBL" id="LAQJ01000273">
    <property type="protein sequence ID" value="KKO18414.1"/>
    <property type="molecule type" value="Genomic_DNA"/>
</dbReference>